<accession>A0A914D5I5</accession>
<dbReference type="InterPro" id="IPR045851">
    <property type="entry name" value="AMP-bd_C_sf"/>
</dbReference>
<dbReference type="InterPro" id="IPR025110">
    <property type="entry name" value="AMP-bd_C"/>
</dbReference>
<name>A0A914D5I5_9BILA</name>
<dbReference type="Pfam" id="PF00501">
    <property type="entry name" value="AMP-binding"/>
    <property type="match status" value="1"/>
</dbReference>
<dbReference type="Gene3D" id="2.30.38.10">
    <property type="entry name" value="Luciferase, Domain 3"/>
    <property type="match status" value="1"/>
</dbReference>
<dbReference type="GO" id="GO:0005777">
    <property type="term" value="C:peroxisome"/>
    <property type="evidence" value="ECO:0007669"/>
    <property type="project" value="UniProtKB-SubCell"/>
</dbReference>
<dbReference type="PANTHER" id="PTHR24096">
    <property type="entry name" value="LONG-CHAIN-FATTY-ACID--COA LIGASE"/>
    <property type="match status" value="1"/>
</dbReference>
<evidence type="ECO:0000256" key="1">
    <source>
        <dbReference type="ARBA" id="ARBA00004275"/>
    </source>
</evidence>
<dbReference type="AlphaFoldDB" id="A0A914D5I5"/>
<dbReference type="Pfam" id="PF13193">
    <property type="entry name" value="AMP-binding_C"/>
    <property type="match status" value="1"/>
</dbReference>
<dbReference type="GO" id="GO:0016405">
    <property type="term" value="F:CoA-ligase activity"/>
    <property type="evidence" value="ECO:0007669"/>
    <property type="project" value="TreeGrafter"/>
</dbReference>
<keyword evidence="2" id="KW-0576">Peroxisome</keyword>
<reference evidence="6" key="1">
    <citation type="submission" date="2022-11" db="UniProtKB">
        <authorList>
            <consortium name="WormBaseParasite"/>
        </authorList>
    </citation>
    <scope>IDENTIFICATION</scope>
</reference>
<evidence type="ECO:0000313" key="5">
    <source>
        <dbReference type="Proteomes" id="UP000887540"/>
    </source>
</evidence>
<keyword evidence="5" id="KW-1185">Reference proteome</keyword>
<sequence>MWAKFVLQNIPKYSNLCIIFHRQLSLNPLTSKILEVSSFKSDFPDVPVADSPFHQKLLETSWQNYLKDHTRPAFIRQLSLVPPMLVFLAKHPLIDKYDLSSVEIIITGAAPAGLDLIEEVKRRLPNLKFIVQGYGMTEVGLASHMPILSKEHEASVGKIASNFEMKIVDVDTRKPLSPNQKGEICVRGPTIMRGYLNQPEITSDTIDSDGWLKTGDIGYMTDDGFLYVVDRLKELIKVKGFQVPPAELEDLLLSHPGVKDCAVIGLQDAKHGEVPKAFVVRKNMELTENELIEFIKGGRNNDNQKVAIMRFLVLSSVETPS</sequence>
<feature type="domain" description="AMP-dependent synthetase/ligase" evidence="3">
    <location>
        <begin position="78"/>
        <end position="196"/>
    </location>
</feature>
<dbReference type="SUPFAM" id="SSF56801">
    <property type="entry name" value="Acetyl-CoA synthetase-like"/>
    <property type="match status" value="1"/>
</dbReference>
<organism evidence="5 6">
    <name type="scientific">Acrobeloides nanus</name>
    <dbReference type="NCBI Taxonomy" id="290746"/>
    <lineage>
        <taxon>Eukaryota</taxon>
        <taxon>Metazoa</taxon>
        <taxon>Ecdysozoa</taxon>
        <taxon>Nematoda</taxon>
        <taxon>Chromadorea</taxon>
        <taxon>Rhabditida</taxon>
        <taxon>Tylenchina</taxon>
        <taxon>Cephalobomorpha</taxon>
        <taxon>Cephaloboidea</taxon>
        <taxon>Cephalobidae</taxon>
        <taxon>Acrobeloides</taxon>
    </lineage>
</organism>
<evidence type="ECO:0000259" key="4">
    <source>
        <dbReference type="Pfam" id="PF13193"/>
    </source>
</evidence>
<evidence type="ECO:0000259" key="3">
    <source>
        <dbReference type="Pfam" id="PF00501"/>
    </source>
</evidence>
<evidence type="ECO:0000313" key="6">
    <source>
        <dbReference type="WBParaSite" id="ACRNAN_scaffold1811.g32368.t1"/>
    </source>
</evidence>
<dbReference type="PANTHER" id="PTHR24096:SF422">
    <property type="entry name" value="BCDNA.GH02901"/>
    <property type="match status" value="1"/>
</dbReference>
<dbReference type="Gene3D" id="3.40.50.980">
    <property type="match status" value="1"/>
</dbReference>
<feature type="domain" description="AMP-binding enzyme C-terminal" evidence="4">
    <location>
        <begin position="247"/>
        <end position="296"/>
    </location>
</feature>
<dbReference type="InterPro" id="IPR000873">
    <property type="entry name" value="AMP-dep_synth/lig_dom"/>
</dbReference>
<comment type="subcellular location">
    <subcellularLocation>
        <location evidence="1">Peroxisome</location>
    </subcellularLocation>
</comment>
<dbReference type="WBParaSite" id="ACRNAN_scaffold1811.g32368.t1">
    <property type="protein sequence ID" value="ACRNAN_scaffold1811.g32368.t1"/>
    <property type="gene ID" value="ACRNAN_scaffold1811.g32368"/>
</dbReference>
<dbReference type="Gene3D" id="3.30.300.30">
    <property type="match status" value="1"/>
</dbReference>
<evidence type="ECO:0000256" key="2">
    <source>
        <dbReference type="ARBA" id="ARBA00023140"/>
    </source>
</evidence>
<proteinExistence type="predicted"/>
<dbReference type="Proteomes" id="UP000887540">
    <property type="component" value="Unplaced"/>
</dbReference>
<protein>
    <submittedName>
        <fullName evidence="6">Uncharacterized protein</fullName>
    </submittedName>
</protein>